<keyword evidence="2" id="KW-1185">Reference proteome</keyword>
<evidence type="ECO:0000313" key="1">
    <source>
        <dbReference type="EMBL" id="MBA4544404.1"/>
    </source>
</evidence>
<accession>A0A7W1XD68</accession>
<sequence length="240" mass="28658">MKFYGKTPRNHLLTTELMELVRKYPDLFMALANIFDKYKKQSEAVNWRQIERYIRSPRLSLPEIVCNQAKELMQKVYDASEDEFIDIRSQFLEEVIDYFGPFTPKFISKAKYREPLIMDQDEVVGKTDARCDVVFYHEDKVTLEMIECKANLKTFVTKSLDLLDPKFNRGNKKKIDYLCEVHRYLCENYAEPFVYIAFYNKNLEVTQERENVKRWGKDFLRFLDSVSIYNIVVKRSSINL</sequence>
<protein>
    <submittedName>
        <fullName evidence="1">Uncharacterized protein</fullName>
    </submittedName>
</protein>
<dbReference type="EMBL" id="JACEIP010000038">
    <property type="protein sequence ID" value="MBA4544404.1"/>
    <property type="molecule type" value="Genomic_DNA"/>
</dbReference>
<name>A0A7W1XD68_9BACL</name>
<dbReference type="Proteomes" id="UP000530514">
    <property type="component" value="Unassembled WGS sequence"/>
</dbReference>
<evidence type="ECO:0000313" key="2">
    <source>
        <dbReference type="Proteomes" id="UP000530514"/>
    </source>
</evidence>
<organism evidence="1 2">
    <name type="scientific">Thermoactinomyces daqus</name>
    <dbReference type="NCBI Taxonomy" id="1329516"/>
    <lineage>
        <taxon>Bacteria</taxon>
        <taxon>Bacillati</taxon>
        <taxon>Bacillota</taxon>
        <taxon>Bacilli</taxon>
        <taxon>Bacillales</taxon>
        <taxon>Thermoactinomycetaceae</taxon>
        <taxon>Thermoactinomyces</taxon>
    </lineage>
</organism>
<proteinExistence type="predicted"/>
<dbReference type="AlphaFoldDB" id="A0A7W1XD68"/>
<gene>
    <name evidence="1" type="ORF">H1164_16280</name>
</gene>
<reference evidence="1 2" key="1">
    <citation type="submission" date="2020-07" db="EMBL/GenBank/DDBJ databases">
        <authorList>
            <person name="Feng H."/>
        </authorList>
    </citation>
    <scope>NUCLEOTIDE SEQUENCE [LARGE SCALE GENOMIC DNA]</scope>
    <source>
        <strain evidence="2">s-11</strain>
    </source>
</reference>
<comment type="caution">
    <text evidence="1">The sequence shown here is derived from an EMBL/GenBank/DDBJ whole genome shotgun (WGS) entry which is preliminary data.</text>
</comment>